<protein>
    <recommendedName>
        <fullName evidence="4">Lipoprotein</fullName>
    </recommendedName>
</protein>
<feature type="chain" id="PRO_5038696221" description="Lipoprotein" evidence="1">
    <location>
        <begin position="20"/>
        <end position="110"/>
    </location>
</feature>
<sequence>MKRKILVLFILLCFIISSTGCFNKKSQAKVSSYHTKDTKLMPSINGSYLIWQDNIRAKIVVYNCKSNKMYSLAQKVGNDDTVSCIGIYNNVLFWYENYKKNTIYKYAVLK</sequence>
<dbReference type="EMBL" id="ATAY01000063">
    <property type="protein sequence ID" value="EPR10556.1"/>
    <property type="molecule type" value="Genomic_DNA"/>
</dbReference>
<dbReference type="STRING" id="1330534.L323_13445"/>
<evidence type="ECO:0000313" key="3">
    <source>
        <dbReference type="Proteomes" id="UP000016860"/>
    </source>
</evidence>
<dbReference type="AlphaFoldDB" id="U4R0A2"/>
<evidence type="ECO:0008006" key="4">
    <source>
        <dbReference type="Google" id="ProtNLM"/>
    </source>
</evidence>
<dbReference type="PROSITE" id="PS51257">
    <property type="entry name" value="PROKAR_LIPOPROTEIN"/>
    <property type="match status" value="1"/>
</dbReference>
<comment type="caution">
    <text evidence="2">The sequence shown here is derived from an EMBL/GenBank/DDBJ whole genome shotgun (WGS) entry which is preliminary data.</text>
</comment>
<name>U4R0A2_9FIRM</name>
<organism evidence="2 3">
    <name type="scientific">Ruminiclostridium papyrosolvens C7</name>
    <dbReference type="NCBI Taxonomy" id="1330534"/>
    <lineage>
        <taxon>Bacteria</taxon>
        <taxon>Bacillati</taxon>
        <taxon>Bacillota</taxon>
        <taxon>Clostridia</taxon>
        <taxon>Eubacteriales</taxon>
        <taxon>Oscillospiraceae</taxon>
        <taxon>Ruminiclostridium</taxon>
    </lineage>
</organism>
<accession>U4R0A2</accession>
<feature type="signal peptide" evidence="1">
    <location>
        <begin position="1"/>
        <end position="19"/>
    </location>
</feature>
<evidence type="ECO:0000256" key="1">
    <source>
        <dbReference type="SAM" id="SignalP"/>
    </source>
</evidence>
<reference evidence="2 3" key="1">
    <citation type="journal article" date="2013" name="Genome Announc.">
        <title>Draft Genome Sequence of the Cellulolytic Bacterium Clostridium papyrosolvens C7 (ATCC 700395).</title>
        <authorList>
            <person name="Zepeda V."/>
            <person name="Dassa B."/>
            <person name="Borovok I."/>
            <person name="Lamed R."/>
            <person name="Bayer E.A."/>
            <person name="Cate J.H."/>
        </authorList>
    </citation>
    <scope>NUCLEOTIDE SEQUENCE [LARGE SCALE GENOMIC DNA]</scope>
    <source>
        <strain evidence="2 3">C7</strain>
    </source>
</reference>
<gene>
    <name evidence="2" type="ORF">L323_13445</name>
</gene>
<keyword evidence="1" id="KW-0732">Signal</keyword>
<dbReference type="PATRIC" id="fig|1330534.3.peg.2669"/>
<proteinExistence type="predicted"/>
<dbReference type="Proteomes" id="UP000016860">
    <property type="component" value="Unassembled WGS sequence"/>
</dbReference>
<evidence type="ECO:0000313" key="2">
    <source>
        <dbReference type="EMBL" id="EPR10556.1"/>
    </source>
</evidence>